<evidence type="ECO:0000256" key="14">
    <source>
        <dbReference type="ARBA" id="ARBA00022984"/>
    </source>
</evidence>
<dbReference type="InterPro" id="IPR006094">
    <property type="entry name" value="Oxid_FAD_bind_N"/>
</dbReference>
<dbReference type="Pfam" id="PF01565">
    <property type="entry name" value="FAD_binding_4"/>
    <property type="match status" value="1"/>
</dbReference>
<comment type="pathway">
    <text evidence="4 20">Cell wall biogenesis; peptidoglycan biosynthesis.</text>
</comment>
<dbReference type="EC" id="1.3.1.98" evidence="6 20"/>
<dbReference type="GO" id="GO:0071555">
    <property type="term" value="P:cell wall organization"/>
    <property type="evidence" value="ECO:0007669"/>
    <property type="project" value="UniProtKB-KW"/>
</dbReference>
<comment type="similarity">
    <text evidence="5 20">Belongs to the MurB family.</text>
</comment>
<feature type="active site" evidence="20">
    <location>
        <position position="333"/>
    </location>
</feature>
<evidence type="ECO:0000256" key="7">
    <source>
        <dbReference type="ARBA" id="ARBA00015188"/>
    </source>
</evidence>
<dbReference type="SUPFAM" id="SSF56176">
    <property type="entry name" value="FAD-binding/transporter-associated domain-like"/>
    <property type="match status" value="1"/>
</dbReference>
<dbReference type="InterPro" id="IPR036635">
    <property type="entry name" value="MurB_C_sf"/>
</dbReference>
<dbReference type="InterPro" id="IPR036318">
    <property type="entry name" value="FAD-bd_PCMH-like_sf"/>
</dbReference>
<dbReference type="PROSITE" id="PS51387">
    <property type="entry name" value="FAD_PCMH"/>
    <property type="match status" value="1"/>
</dbReference>
<evidence type="ECO:0000256" key="20">
    <source>
        <dbReference type="HAMAP-Rule" id="MF_00037"/>
    </source>
</evidence>
<dbReference type="UniPathway" id="UPA00219"/>
<reference evidence="22 23" key="1">
    <citation type="submission" date="2019-08" db="EMBL/GenBank/DDBJ databases">
        <title>Parahaliea maris sp. nov., isolated from the surface seawater.</title>
        <authorList>
            <person name="Liu Y."/>
        </authorList>
    </citation>
    <scope>NUCLEOTIDE SEQUENCE [LARGE SCALE GENOMIC DNA]</scope>
    <source>
        <strain evidence="22 23">HSLHS9</strain>
    </source>
</reference>
<evidence type="ECO:0000256" key="5">
    <source>
        <dbReference type="ARBA" id="ARBA00010485"/>
    </source>
</evidence>
<protein>
    <recommendedName>
        <fullName evidence="7 20">UDP-N-acetylenolpyruvoylglucosamine reductase</fullName>
        <ecNumber evidence="6 20">1.3.1.98</ecNumber>
    </recommendedName>
    <alternativeName>
        <fullName evidence="18 20">UDP-N-acetylmuramate dehydrogenase</fullName>
    </alternativeName>
</protein>
<dbReference type="GO" id="GO:0071949">
    <property type="term" value="F:FAD binding"/>
    <property type="evidence" value="ECO:0007669"/>
    <property type="project" value="InterPro"/>
</dbReference>
<evidence type="ECO:0000256" key="6">
    <source>
        <dbReference type="ARBA" id="ARBA00012518"/>
    </source>
</evidence>
<evidence type="ECO:0000256" key="19">
    <source>
        <dbReference type="ARBA" id="ARBA00048914"/>
    </source>
</evidence>
<evidence type="ECO:0000256" key="15">
    <source>
        <dbReference type="ARBA" id="ARBA00023002"/>
    </source>
</evidence>
<dbReference type="InterPro" id="IPR016166">
    <property type="entry name" value="FAD-bd_PCMH"/>
</dbReference>
<keyword evidence="16 20" id="KW-0131">Cell cycle</keyword>
<evidence type="ECO:0000256" key="11">
    <source>
        <dbReference type="ARBA" id="ARBA00022827"/>
    </source>
</evidence>
<gene>
    <name evidence="20 22" type="primary">murB</name>
    <name evidence="22" type="ORF">FV139_13705</name>
</gene>
<dbReference type="EMBL" id="VRZA01000004">
    <property type="protein sequence ID" value="TXS93002.1"/>
    <property type="molecule type" value="Genomic_DNA"/>
</dbReference>
<dbReference type="Gene3D" id="3.30.465.10">
    <property type="match status" value="1"/>
</dbReference>
<dbReference type="NCBIfam" id="NF000755">
    <property type="entry name" value="PRK00046.1"/>
    <property type="match status" value="1"/>
</dbReference>
<dbReference type="SUPFAM" id="SSF56194">
    <property type="entry name" value="Uridine diphospho-N-Acetylenolpyruvylglucosamine reductase, MurB, C-terminal domain"/>
    <property type="match status" value="1"/>
</dbReference>
<evidence type="ECO:0000259" key="21">
    <source>
        <dbReference type="PROSITE" id="PS51387"/>
    </source>
</evidence>
<sequence length="349" mass="36912">MQINPDFSLAAHNTLALAAQARAFARVESLDELRQARVWARAEGLGILPLGEGSNVVFAGDVDALVMQLASRGRQLLDSDDTTHCLRVAAGENWHAFVTWAVGQGYSGLANLALIPGTVGAAPIQNIGAYGVELEQFVEAVQVVHLDSGVEQTLSAADCGFAYRDSIFKRELTDVVVTAVDFRLPLKAPAQARYPSLAVYLEAQGITEPGGMDVYNAVVAIRGARLPDPATDPNAGSFFKNPVVAESVAKALAGQYSGMPTYPAGEGRIKIPAAWLIEQAGWKGEQRNGVGVHPGHALVLVNYGANSGARLLELARAIQLSVQERFGVALEMEPRVYGEVQGAAQGAGQ</sequence>
<dbReference type="NCBIfam" id="TIGR00179">
    <property type="entry name" value="murB"/>
    <property type="match status" value="1"/>
</dbReference>
<evidence type="ECO:0000256" key="3">
    <source>
        <dbReference type="ARBA" id="ARBA00004496"/>
    </source>
</evidence>
<dbReference type="InterPro" id="IPR016169">
    <property type="entry name" value="FAD-bd_PCMH_sub2"/>
</dbReference>
<dbReference type="PANTHER" id="PTHR21071">
    <property type="entry name" value="UDP-N-ACETYLENOLPYRUVOYLGLUCOSAMINE REDUCTASE"/>
    <property type="match status" value="1"/>
</dbReference>
<dbReference type="AlphaFoldDB" id="A0A5C8ZZF2"/>
<comment type="function">
    <text evidence="2 20">Cell wall formation.</text>
</comment>
<evidence type="ECO:0000256" key="17">
    <source>
        <dbReference type="ARBA" id="ARBA00023316"/>
    </source>
</evidence>
<keyword evidence="14 20" id="KW-0573">Peptidoglycan synthesis</keyword>
<dbReference type="PANTHER" id="PTHR21071:SF4">
    <property type="entry name" value="UDP-N-ACETYLENOLPYRUVOYLGLUCOSAMINE REDUCTASE"/>
    <property type="match status" value="1"/>
</dbReference>
<dbReference type="InterPro" id="IPR003170">
    <property type="entry name" value="MurB"/>
</dbReference>
<dbReference type="Gene3D" id="3.30.43.10">
    <property type="entry name" value="Uridine Diphospho-n-acetylenolpyruvylglucosamine Reductase, domain 2"/>
    <property type="match status" value="1"/>
</dbReference>
<dbReference type="GO" id="GO:0009252">
    <property type="term" value="P:peptidoglycan biosynthetic process"/>
    <property type="evidence" value="ECO:0007669"/>
    <property type="project" value="UniProtKB-UniRule"/>
</dbReference>
<organism evidence="22 23">
    <name type="scientific">Parahaliea maris</name>
    <dbReference type="NCBI Taxonomy" id="2716870"/>
    <lineage>
        <taxon>Bacteria</taxon>
        <taxon>Pseudomonadati</taxon>
        <taxon>Pseudomonadota</taxon>
        <taxon>Gammaproteobacteria</taxon>
        <taxon>Cellvibrionales</taxon>
        <taxon>Halieaceae</taxon>
        <taxon>Parahaliea</taxon>
    </lineage>
</organism>
<keyword evidence="23" id="KW-1185">Reference proteome</keyword>
<comment type="cofactor">
    <cofactor evidence="1 20">
        <name>FAD</name>
        <dbReference type="ChEBI" id="CHEBI:57692"/>
    </cofactor>
</comment>
<dbReference type="Pfam" id="PF02873">
    <property type="entry name" value="MurB_C"/>
    <property type="match status" value="1"/>
</dbReference>
<dbReference type="NCBIfam" id="NF010478">
    <property type="entry name" value="PRK13903.1"/>
    <property type="match status" value="1"/>
</dbReference>
<evidence type="ECO:0000256" key="12">
    <source>
        <dbReference type="ARBA" id="ARBA00022857"/>
    </source>
</evidence>
<keyword evidence="13 20" id="KW-0133">Cell shape</keyword>
<dbReference type="InterPro" id="IPR016167">
    <property type="entry name" value="FAD-bd_PCMH_sub1"/>
</dbReference>
<dbReference type="InterPro" id="IPR011601">
    <property type="entry name" value="MurB_C"/>
</dbReference>
<evidence type="ECO:0000256" key="16">
    <source>
        <dbReference type="ARBA" id="ARBA00023306"/>
    </source>
</evidence>
<evidence type="ECO:0000256" key="1">
    <source>
        <dbReference type="ARBA" id="ARBA00001974"/>
    </source>
</evidence>
<feature type="domain" description="FAD-binding PCMH-type" evidence="21">
    <location>
        <begin position="17"/>
        <end position="187"/>
    </location>
</feature>
<name>A0A5C8ZZF2_9GAMM</name>
<dbReference type="GO" id="GO:0005829">
    <property type="term" value="C:cytosol"/>
    <property type="evidence" value="ECO:0007669"/>
    <property type="project" value="TreeGrafter"/>
</dbReference>
<keyword evidence="9 20" id="KW-0132">Cell division</keyword>
<accession>A0A5C8ZZF2</accession>
<dbReference type="GO" id="GO:0051301">
    <property type="term" value="P:cell division"/>
    <property type="evidence" value="ECO:0007669"/>
    <property type="project" value="UniProtKB-KW"/>
</dbReference>
<keyword evidence="8 20" id="KW-0963">Cytoplasm</keyword>
<comment type="catalytic activity">
    <reaction evidence="19 20">
        <text>UDP-N-acetyl-alpha-D-muramate + NADP(+) = UDP-N-acetyl-3-O-(1-carboxyvinyl)-alpha-D-glucosamine + NADPH + H(+)</text>
        <dbReference type="Rhea" id="RHEA:12248"/>
        <dbReference type="ChEBI" id="CHEBI:15378"/>
        <dbReference type="ChEBI" id="CHEBI:57783"/>
        <dbReference type="ChEBI" id="CHEBI:58349"/>
        <dbReference type="ChEBI" id="CHEBI:68483"/>
        <dbReference type="ChEBI" id="CHEBI:70757"/>
        <dbReference type="EC" id="1.3.1.98"/>
    </reaction>
</comment>
<evidence type="ECO:0000256" key="13">
    <source>
        <dbReference type="ARBA" id="ARBA00022960"/>
    </source>
</evidence>
<evidence type="ECO:0000256" key="10">
    <source>
        <dbReference type="ARBA" id="ARBA00022630"/>
    </source>
</evidence>
<evidence type="ECO:0000256" key="9">
    <source>
        <dbReference type="ARBA" id="ARBA00022618"/>
    </source>
</evidence>
<keyword evidence="12 20" id="KW-0521">NADP</keyword>
<feature type="active site" evidence="20">
    <location>
        <position position="164"/>
    </location>
</feature>
<keyword evidence="15 20" id="KW-0560">Oxidoreductase</keyword>
<evidence type="ECO:0000313" key="23">
    <source>
        <dbReference type="Proteomes" id="UP000321039"/>
    </source>
</evidence>
<evidence type="ECO:0000256" key="8">
    <source>
        <dbReference type="ARBA" id="ARBA00022490"/>
    </source>
</evidence>
<comment type="caution">
    <text evidence="22">The sequence shown here is derived from an EMBL/GenBank/DDBJ whole genome shotgun (WGS) entry which is preliminary data.</text>
</comment>
<keyword evidence="10 20" id="KW-0285">Flavoprotein</keyword>
<feature type="active site" description="Proton donor" evidence="20">
    <location>
        <position position="237"/>
    </location>
</feature>
<dbReference type="HAMAP" id="MF_00037">
    <property type="entry name" value="MurB"/>
    <property type="match status" value="1"/>
</dbReference>
<dbReference type="RefSeq" id="WP_148069004.1">
    <property type="nucleotide sequence ID" value="NZ_VRZA01000004.1"/>
</dbReference>
<dbReference type="GO" id="GO:0008762">
    <property type="term" value="F:UDP-N-acetylmuramate dehydrogenase activity"/>
    <property type="evidence" value="ECO:0007669"/>
    <property type="project" value="UniProtKB-UniRule"/>
</dbReference>
<proteinExistence type="inferred from homology"/>
<keyword evidence="17 20" id="KW-0961">Cell wall biogenesis/degradation</keyword>
<keyword evidence="11 20" id="KW-0274">FAD</keyword>
<comment type="subcellular location">
    <subcellularLocation>
        <location evidence="3 20">Cytoplasm</location>
    </subcellularLocation>
</comment>
<evidence type="ECO:0000256" key="2">
    <source>
        <dbReference type="ARBA" id="ARBA00003921"/>
    </source>
</evidence>
<dbReference type="GO" id="GO:0008360">
    <property type="term" value="P:regulation of cell shape"/>
    <property type="evidence" value="ECO:0007669"/>
    <property type="project" value="UniProtKB-KW"/>
</dbReference>
<evidence type="ECO:0000256" key="4">
    <source>
        <dbReference type="ARBA" id="ARBA00004752"/>
    </source>
</evidence>
<evidence type="ECO:0000256" key="18">
    <source>
        <dbReference type="ARBA" id="ARBA00031026"/>
    </source>
</evidence>
<dbReference type="Gene3D" id="3.90.78.10">
    <property type="entry name" value="UDP-N-acetylenolpyruvoylglucosamine reductase, C-terminal domain"/>
    <property type="match status" value="1"/>
</dbReference>
<evidence type="ECO:0000313" key="22">
    <source>
        <dbReference type="EMBL" id="TXS93002.1"/>
    </source>
</evidence>
<dbReference type="Proteomes" id="UP000321039">
    <property type="component" value="Unassembled WGS sequence"/>
</dbReference>